<comment type="caution">
    <text evidence="6">The sequence shown here is derived from an EMBL/GenBank/DDBJ whole genome shotgun (WGS) entry which is preliminary data.</text>
</comment>
<dbReference type="EMBL" id="CAJVOS010000051">
    <property type="protein sequence ID" value="CAG8214230.1"/>
    <property type="molecule type" value="Genomic_DNA"/>
</dbReference>
<evidence type="ECO:0000256" key="1">
    <source>
        <dbReference type="ARBA" id="ARBA00022737"/>
    </source>
</evidence>
<dbReference type="OrthoDB" id="5986190at2759"/>
<dbReference type="InterPro" id="IPR002110">
    <property type="entry name" value="Ankyrin_rpt"/>
</dbReference>
<dbReference type="PROSITE" id="PS00108">
    <property type="entry name" value="PROTEIN_KINASE_ST"/>
    <property type="match status" value="1"/>
</dbReference>
<dbReference type="Proteomes" id="UP001153618">
    <property type="component" value="Unassembled WGS sequence"/>
</dbReference>
<feature type="repeat" description="ANK" evidence="3">
    <location>
        <begin position="600"/>
        <end position="622"/>
    </location>
</feature>
<dbReference type="InterPro" id="IPR050745">
    <property type="entry name" value="Multifunctional_regulatory"/>
</dbReference>
<dbReference type="InterPro" id="IPR008271">
    <property type="entry name" value="Ser/Thr_kinase_AS"/>
</dbReference>
<dbReference type="SMART" id="SM00220">
    <property type="entry name" value="S_TKc"/>
    <property type="match status" value="1"/>
</dbReference>
<dbReference type="PANTHER" id="PTHR24189">
    <property type="entry name" value="MYOTROPHIN"/>
    <property type="match status" value="1"/>
</dbReference>
<reference evidence="6" key="1">
    <citation type="submission" date="2021-07" db="EMBL/GenBank/DDBJ databases">
        <authorList>
            <person name="Branca A.L. A."/>
        </authorList>
    </citation>
    <scope>NUCLEOTIDE SEQUENCE</scope>
</reference>
<dbReference type="SUPFAM" id="SSF56112">
    <property type="entry name" value="Protein kinase-like (PK-like)"/>
    <property type="match status" value="1"/>
</dbReference>
<protein>
    <recommendedName>
        <fullName evidence="5">Protein kinase domain-containing protein</fullName>
    </recommendedName>
</protein>
<dbReference type="Pfam" id="PF00023">
    <property type="entry name" value="Ank"/>
    <property type="match status" value="1"/>
</dbReference>
<organism evidence="6 7">
    <name type="scientific">Penicillium olsonii</name>
    <dbReference type="NCBI Taxonomy" id="99116"/>
    <lineage>
        <taxon>Eukaryota</taxon>
        <taxon>Fungi</taxon>
        <taxon>Dikarya</taxon>
        <taxon>Ascomycota</taxon>
        <taxon>Pezizomycotina</taxon>
        <taxon>Eurotiomycetes</taxon>
        <taxon>Eurotiomycetidae</taxon>
        <taxon>Eurotiales</taxon>
        <taxon>Aspergillaceae</taxon>
        <taxon>Penicillium</taxon>
    </lineage>
</organism>
<evidence type="ECO:0000256" key="2">
    <source>
        <dbReference type="ARBA" id="ARBA00023043"/>
    </source>
</evidence>
<dbReference type="GO" id="GO:0005634">
    <property type="term" value="C:nucleus"/>
    <property type="evidence" value="ECO:0007669"/>
    <property type="project" value="TreeGrafter"/>
</dbReference>
<keyword evidence="2 3" id="KW-0040">ANK repeat</keyword>
<dbReference type="PROSITE" id="PS50088">
    <property type="entry name" value="ANK_REPEAT"/>
    <property type="match status" value="2"/>
</dbReference>
<dbReference type="SMART" id="SM00248">
    <property type="entry name" value="ANK"/>
    <property type="match status" value="5"/>
</dbReference>
<feature type="domain" description="Protein kinase" evidence="5">
    <location>
        <begin position="155"/>
        <end position="508"/>
    </location>
</feature>
<name>A0A9W4I443_PENOL</name>
<dbReference type="PRINTS" id="PR01415">
    <property type="entry name" value="ANKYRIN"/>
</dbReference>
<dbReference type="PANTHER" id="PTHR24189:SF50">
    <property type="entry name" value="ANKYRIN REPEAT AND SOCS BOX PROTEIN 2"/>
    <property type="match status" value="1"/>
</dbReference>
<evidence type="ECO:0000256" key="4">
    <source>
        <dbReference type="SAM" id="MobiDB-lite"/>
    </source>
</evidence>
<dbReference type="Gene3D" id="1.10.510.10">
    <property type="entry name" value="Transferase(Phosphotransferase) domain 1"/>
    <property type="match status" value="1"/>
</dbReference>
<dbReference type="Gene3D" id="1.25.40.20">
    <property type="entry name" value="Ankyrin repeat-containing domain"/>
    <property type="match status" value="1"/>
</dbReference>
<dbReference type="PROSITE" id="PS50297">
    <property type="entry name" value="ANK_REP_REGION"/>
    <property type="match status" value="2"/>
</dbReference>
<sequence length="827" mass="94450">MSLEDIRKALADAKYNKDTPTKSFVLYEDVQQIWAGEKLEQFLWTHDPGLTPSEINTVRETLLRTISILATIVPLDWLGWSRFREMFLPADDTLADFRRDKHALEFKMEHLAADSFLGGDPLAQLFMNFRWIYFPEVLKGRKHAEYEAERRIPLYQDEYVLREGVFGTVTKEKIPPNHIILSHLSDHLGIPDAPHPVELVVARKSFHKPNHFVEVNALKSLRESLSTHKRIISYLAIFSIHNQWNIIMPWADMDLEDFLVKGYQSMEPTECLLKDLIHETRKFAAAIHFLHEHLHLESEWPEFHDQAMCHMDIKPKNILVFKHPGSSTGIWRITDFGISHVAHLRQSEDSTRDSGYTHAMRRPSLRMGEYQAPDDQVQLRSDIWSFGCILTRVFALGLNPASLQELDKQRKEMLIGGRRDDCFHVGMPPALHPSIESWIYELPNRYSASPQISSTGGELQEQPDNQPPQNYNPGFLEEMQQVLRSMLQIDFERRPSAREVRSALHNLQTINIYTSQGMQPRKRMESWTPGYLAYAIEKNRMRELDIILSQPIDVEECVHDDERPLIYAINLANATVINKLSDHQRTFHQKSLDVRTCSSGGDTPLHLAVRTGNPSTVKAVIDASIPPPNPEFAAFLNELSSGRTALMQAAFLGHADVVSLLLSHGADSTICTGEHNWNCLHFAVIHESSAKEDVIKAFNKKMGFDQLPPGAPEATPYETPLMHHLTLALQDFYGYPNIDPMWTRKFHALLDGGADLNRKFDAGTPLEMSPLEVALMEENKTITRILLDAKATPRATLPINYNLPSWLHGELKDKARRARTAQPSLRR</sequence>
<evidence type="ECO:0000313" key="7">
    <source>
        <dbReference type="Proteomes" id="UP001153618"/>
    </source>
</evidence>
<dbReference type="GO" id="GO:0005524">
    <property type="term" value="F:ATP binding"/>
    <property type="evidence" value="ECO:0007669"/>
    <property type="project" value="InterPro"/>
</dbReference>
<dbReference type="InterPro" id="IPR011009">
    <property type="entry name" value="Kinase-like_dom_sf"/>
</dbReference>
<feature type="repeat" description="ANK" evidence="3">
    <location>
        <begin position="641"/>
        <end position="673"/>
    </location>
</feature>
<dbReference type="Pfam" id="PF12796">
    <property type="entry name" value="Ank_2"/>
    <property type="match status" value="1"/>
</dbReference>
<dbReference type="Pfam" id="PF00069">
    <property type="entry name" value="Pkinase"/>
    <property type="match status" value="1"/>
</dbReference>
<accession>A0A9W4I443</accession>
<dbReference type="InterPro" id="IPR036770">
    <property type="entry name" value="Ankyrin_rpt-contain_sf"/>
</dbReference>
<dbReference type="AlphaFoldDB" id="A0A9W4I443"/>
<feature type="region of interest" description="Disordered" evidence="4">
    <location>
        <begin position="450"/>
        <end position="469"/>
    </location>
</feature>
<gene>
    <name evidence="6" type="ORF">POLS_LOCUS7909</name>
</gene>
<evidence type="ECO:0000259" key="5">
    <source>
        <dbReference type="PROSITE" id="PS50011"/>
    </source>
</evidence>
<dbReference type="InterPro" id="IPR000719">
    <property type="entry name" value="Prot_kinase_dom"/>
</dbReference>
<feature type="compositionally biased region" description="Low complexity" evidence="4">
    <location>
        <begin position="460"/>
        <end position="469"/>
    </location>
</feature>
<evidence type="ECO:0000256" key="3">
    <source>
        <dbReference type="PROSITE-ProRule" id="PRU00023"/>
    </source>
</evidence>
<dbReference type="GO" id="GO:2000812">
    <property type="term" value="P:regulation of barbed-end actin filament capping"/>
    <property type="evidence" value="ECO:0007669"/>
    <property type="project" value="TreeGrafter"/>
</dbReference>
<dbReference type="GO" id="GO:0004672">
    <property type="term" value="F:protein kinase activity"/>
    <property type="evidence" value="ECO:0007669"/>
    <property type="project" value="InterPro"/>
</dbReference>
<dbReference type="CDD" id="cd00180">
    <property type="entry name" value="PKc"/>
    <property type="match status" value="1"/>
</dbReference>
<proteinExistence type="predicted"/>
<evidence type="ECO:0000313" key="6">
    <source>
        <dbReference type="EMBL" id="CAG8214230.1"/>
    </source>
</evidence>
<dbReference type="PROSITE" id="PS50011">
    <property type="entry name" value="PROTEIN_KINASE_DOM"/>
    <property type="match status" value="1"/>
</dbReference>
<dbReference type="SUPFAM" id="SSF48403">
    <property type="entry name" value="Ankyrin repeat"/>
    <property type="match status" value="1"/>
</dbReference>
<keyword evidence="7" id="KW-1185">Reference proteome</keyword>
<keyword evidence="1" id="KW-0677">Repeat</keyword>
<dbReference type="GO" id="GO:0005737">
    <property type="term" value="C:cytoplasm"/>
    <property type="evidence" value="ECO:0007669"/>
    <property type="project" value="TreeGrafter"/>
</dbReference>